<dbReference type="EMBL" id="KZ503041">
    <property type="protein sequence ID" value="PKU69300.1"/>
    <property type="molecule type" value="Genomic_DNA"/>
</dbReference>
<evidence type="ECO:0000313" key="1">
    <source>
        <dbReference type="EMBL" id="PKU69300.1"/>
    </source>
</evidence>
<dbReference type="AlphaFoldDB" id="A0A2I0W0W2"/>
<evidence type="ECO:0000313" key="2">
    <source>
        <dbReference type="Proteomes" id="UP000233837"/>
    </source>
</evidence>
<reference evidence="1 2" key="1">
    <citation type="journal article" date="2016" name="Sci. Rep.">
        <title>The Dendrobium catenatum Lindl. genome sequence provides insights into polysaccharide synthase, floral development and adaptive evolution.</title>
        <authorList>
            <person name="Zhang G.Q."/>
            <person name="Xu Q."/>
            <person name="Bian C."/>
            <person name="Tsai W.C."/>
            <person name="Yeh C.M."/>
            <person name="Liu K.W."/>
            <person name="Yoshida K."/>
            <person name="Zhang L.S."/>
            <person name="Chang S.B."/>
            <person name="Chen F."/>
            <person name="Shi Y."/>
            <person name="Su Y.Y."/>
            <person name="Zhang Y.Q."/>
            <person name="Chen L.J."/>
            <person name="Yin Y."/>
            <person name="Lin M."/>
            <person name="Huang H."/>
            <person name="Deng H."/>
            <person name="Wang Z.W."/>
            <person name="Zhu S.L."/>
            <person name="Zhao X."/>
            <person name="Deng C."/>
            <person name="Niu S.C."/>
            <person name="Huang J."/>
            <person name="Wang M."/>
            <person name="Liu G.H."/>
            <person name="Yang H.J."/>
            <person name="Xiao X.J."/>
            <person name="Hsiao Y.Y."/>
            <person name="Wu W.L."/>
            <person name="Chen Y.Y."/>
            <person name="Mitsuda N."/>
            <person name="Ohme-Takagi M."/>
            <person name="Luo Y.B."/>
            <person name="Van de Peer Y."/>
            <person name="Liu Z.J."/>
        </authorList>
    </citation>
    <scope>NUCLEOTIDE SEQUENCE [LARGE SCALE GENOMIC DNA]</scope>
    <source>
        <tissue evidence="1">The whole plant</tissue>
    </source>
</reference>
<sequence>MEAAQSSKGIFVFPRKYTLDLLKKTSLLGCRPSIIHMDPKKKLGIEKEEVLVDKGRYQRLVEKLIYLSHTHSDIEFVVSMLSQYMSNPMKEQMEAVYQILRYLKNTPQNGYYSRKMKKKF</sequence>
<dbReference type="PANTHER" id="PTHR11439">
    <property type="entry name" value="GAG-POL-RELATED RETROTRANSPOSON"/>
    <property type="match status" value="1"/>
</dbReference>
<dbReference type="Proteomes" id="UP000233837">
    <property type="component" value="Unassembled WGS sequence"/>
</dbReference>
<organism evidence="1 2">
    <name type="scientific">Dendrobium catenatum</name>
    <dbReference type="NCBI Taxonomy" id="906689"/>
    <lineage>
        <taxon>Eukaryota</taxon>
        <taxon>Viridiplantae</taxon>
        <taxon>Streptophyta</taxon>
        <taxon>Embryophyta</taxon>
        <taxon>Tracheophyta</taxon>
        <taxon>Spermatophyta</taxon>
        <taxon>Magnoliopsida</taxon>
        <taxon>Liliopsida</taxon>
        <taxon>Asparagales</taxon>
        <taxon>Orchidaceae</taxon>
        <taxon>Epidendroideae</taxon>
        <taxon>Malaxideae</taxon>
        <taxon>Dendrobiinae</taxon>
        <taxon>Dendrobium</taxon>
    </lineage>
</organism>
<accession>A0A2I0W0W2</accession>
<dbReference type="PANTHER" id="PTHR11439:SF486">
    <property type="entry name" value="RLK (RECEPTOR-LIKE KINASE) PROTEIN, PUTATIVE-RELATED"/>
    <property type="match status" value="1"/>
</dbReference>
<name>A0A2I0W0W2_9ASPA</name>
<protein>
    <submittedName>
        <fullName evidence="1">Putative mitochondrial protein</fullName>
    </submittedName>
</protein>
<keyword evidence="2" id="KW-1185">Reference proteome</keyword>
<gene>
    <name evidence="1" type="ORF">MA16_Dca002570</name>
</gene>
<reference evidence="1 2" key="2">
    <citation type="journal article" date="2017" name="Nature">
        <title>The Apostasia genome and the evolution of orchids.</title>
        <authorList>
            <person name="Zhang G.Q."/>
            <person name="Liu K.W."/>
            <person name="Li Z."/>
            <person name="Lohaus R."/>
            <person name="Hsiao Y.Y."/>
            <person name="Niu S.C."/>
            <person name="Wang J.Y."/>
            <person name="Lin Y.C."/>
            <person name="Xu Q."/>
            <person name="Chen L.J."/>
            <person name="Yoshida K."/>
            <person name="Fujiwara S."/>
            <person name="Wang Z.W."/>
            <person name="Zhang Y.Q."/>
            <person name="Mitsuda N."/>
            <person name="Wang M."/>
            <person name="Liu G.H."/>
            <person name="Pecoraro L."/>
            <person name="Huang H.X."/>
            <person name="Xiao X.J."/>
            <person name="Lin M."/>
            <person name="Wu X.Y."/>
            <person name="Wu W.L."/>
            <person name="Chen Y.Y."/>
            <person name="Chang S.B."/>
            <person name="Sakamoto S."/>
            <person name="Ohme-Takagi M."/>
            <person name="Yagi M."/>
            <person name="Zeng S.J."/>
            <person name="Shen C.Y."/>
            <person name="Yeh C.M."/>
            <person name="Luo Y.B."/>
            <person name="Tsai W.C."/>
            <person name="Van de Peer Y."/>
            <person name="Liu Z.J."/>
        </authorList>
    </citation>
    <scope>NUCLEOTIDE SEQUENCE [LARGE SCALE GENOMIC DNA]</scope>
    <source>
        <tissue evidence="1">The whole plant</tissue>
    </source>
</reference>
<proteinExistence type="predicted"/>